<dbReference type="PANTHER" id="PTHR31434">
    <property type="entry name" value="S PHASE CYCLIN A-ASSOCIATED PROTEIN IN THE ENDOPLASMIC RETICULUM"/>
    <property type="match status" value="1"/>
</dbReference>
<dbReference type="AlphaFoldDB" id="A0A6H5GHL7"/>
<feature type="region of interest" description="Disordered" evidence="1">
    <location>
        <begin position="511"/>
        <end position="552"/>
    </location>
</feature>
<gene>
    <name evidence="2" type="ORF">NTEN_LOCUS8175</name>
</gene>
<protein>
    <submittedName>
        <fullName evidence="2">Uncharacterized protein</fullName>
    </submittedName>
</protein>
<dbReference type="OrthoDB" id="71500at2759"/>
<dbReference type="Proteomes" id="UP000479000">
    <property type="component" value="Unassembled WGS sequence"/>
</dbReference>
<name>A0A6H5GHL7_9HEMI</name>
<evidence type="ECO:0000313" key="3">
    <source>
        <dbReference type="Proteomes" id="UP000479000"/>
    </source>
</evidence>
<accession>A0A6H5GHL7</accession>
<organism evidence="2 3">
    <name type="scientific">Nesidiocoris tenuis</name>
    <dbReference type="NCBI Taxonomy" id="355587"/>
    <lineage>
        <taxon>Eukaryota</taxon>
        <taxon>Metazoa</taxon>
        <taxon>Ecdysozoa</taxon>
        <taxon>Arthropoda</taxon>
        <taxon>Hexapoda</taxon>
        <taxon>Insecta</taxon>
        <taxon>Pterygota</taxon>
        <taxon>Neoptera</taxon>
        <taxon>Paraneoptera</taxon>
        <taxon>Hemiptera</taxon>
        <taxon>Heteroptera</taxon>
        <taxon>Panheteroptera</taxon>
        <taxon>Cimicomorpha</taxon>
        <taxon>Miridae</taxon>
        <taxon>Dicyphina</taxon>
        <taxon>Nesidiocoris</taxon>
    </lineage>
</organism>
<evidence type="ECO:0000313" key="2">
    <source>
        <dbReference type="EMBL" id="CAB0002388.1"/>
    </source>
</evidence>
<reference evidence="2 3" key="1">
    <citation type="submission" date="2020-02" db="EMBL/GenBank/DDBJ databases">
        <authorList>
            <person name="Ferguson B K."/>
        </authorList>
    </citation>
    <scope>NUCLEOTIDE SEQUENCE [LARGE SCALE GENOMIC DNA]</scope>
</reference>
<dbReference type="EMBL" id="CADCXU010012006">
    <property type="protein sequence ID" value="CAB0002388.1"/>
    <property type="molecule type" value="Genomic_DNA"/>
</dbReference>
<proteinExistence type="predicted"/>
<feature type="compositionally biased region" description="Polar residues" evidence="1">
    <location>
        <begin position="517"/>
        <end position="534"/>
    </location>
</feature>
<dbReference type="PANTHER" id="PTHR31434:SF2">
    <property type="entry name" value="S PHASE CYCLIN A-ASSOCIATED PROTEIN IN THE ENDOPLASMIC RETICULUM"/>
    <property type="match status" value="1"/>
</dbReference>
<evidence type="ECO:0000256" key="1">
    <source>
        <dbReference type="SAM" id="MobiDB-lite"/>
    </source>
</evidence>
<keyword evidence="3" id="KW-1185">Reference proteome</keyword>
<sequence>MILQFNLFTHHPPGLEKHQDDTSDEVLMYPSVSLEQFQEFIQRHPDEAQAFRREIIFKLRKIKETESKQQQAYEKRLQLLQCKTAKVRGFVQKVEDVKVAQNKLAMERKHQIDEKLRKAEENRKNYLSIIRRKAHDEEEKLKEIAFINELEAQNRRHDSLALRQEELLRVDSESTEDVHREKLKSLKKKRCRKLRSRMTTRALEYLKDFLIGEPQTFWYSDILRVVKRETSFCNATDSLRSITILKDRFTRMIKNEVYAPPIRPTAYCPSTIGYSPIHLLLRSDLQGLPFSNTVCLLIQQCNKQSDCGKRTQLLYLEEVAPLSFPDNLILIENTLWCRASRCVGFIGYIVGCRIQICKNVYRRSLLGRNTRRSHETSQGCWNQNRFEETGYETRVSQNFASNKMDDSNLSIIFTPTIMPISSNKLTSQGGAMINQRMKIVQPMNDNGLDDMLFLPVDPPTAMDSLFNPPIQESRSFMDLQMTGEFDGRKRQVPIRSPSARKIGSFRNKRRITRHSSLKTTSSYAPRQGYSTDVHSSLRRGRPNTLFSGLPQPCNPLYASDSHLPSSPRQRLSECKSAKNRVPLENIENNFPKGPAARLRDEVAMGESRRSSINYIRQRQAGMVLQRAKLFGDVKHGPTAEHDSRRNTGCVVTPPPKRICSPRTNPRERSAVIGSMSNYRSPRVYRTSPGIMSKTVMPRQEPFQVDRQPPILLTIPDNDIHHLHGTSWCHQSAYCNASQLHPQPQGGATGFAFWSVRGFKNVCRAIQPSCCYSNLHVCMRLESETNGTKKMQNLKRVREHLNRAYLVPGKMVLSADFHPTHAGEGRKSTNPTLPVMGQTRAPAAGIRRYSQFQTQAVCSWNLCCSYRSVRSRRIRLVSDDSLSLDAVQRSTRTATGERCRLFRGSKM</sequence>